<dbReference type="CDD" id="cd07984">
    <property type="entry name" value="LPLAT_LABLAT-like"/>
    <property type="match status" value="1"/>
</dbReference>
<dbReference type="NCBIfam" id="NF005919">
    <property type="entry name" value="PRK07920.1"/>
    <property type="match status" value="1"/>
</dbReference>
<dbReference type="PANTHER" id="PTHR30606">
    <property type="entry name" value="LIPID A BIOSYNTHESIS LAUROYL ACYLTRANSFERASE"/>
    <property type="match status" value="1"/>
</dbReference>
<dbReference type="GO" id="GO:0016746">
    <property type="term" value="F:acyltransferase activity"/>
    <property type="evidence" value="ECO:0007669"/>
    <property type="project" value="UniProtKB-KW"/>
</dbReference>
<comment type="caution">
    <text evidence="7">The sequence shown here is derived from an EMBL/GenBank/DDBJ whole genome shotgun (WGS) entry which is preliminary data.</text>
</comment>
<dbReference type="GO" id="GO:1901137">
    <property type="term" value="P:carbohydrate derivative biosynthetic process"/>
    <property type="evidence" value="ECO:0007669"/>
    <property type="project" value="UniProtKB-ARBA"/>
</dbReference>
<dbReference type="Pfam" id="PF03279">
    <property type="entry name" value="Lip_A_acyltrans"/>
    <property type="match status" value="1"/>
</dbReference>
<sequence length="284" mass="31435">MPEPLAYRLFQAMADRAWRQKGKGVLQLEGNLLRVKPDANDEELRALSKKAMRLYFRYWCDSFRIPDWSADRIIKTIKIINGEYLENALSGGKGCIVALPHVGNWDHAGAWACVTGKPLTTVAERLKPESLFQAFLRYRQRLGMEVLATDGDHIVGVLASRLRAGRLVALVADRDLSSNGVVVDFFGEPASMPAGPAALAVQTGAALIPAFVKYVEPRDPNGFNIEVEFFPPVADEGVGPRGDRIAKMVAGCALVFEKSIADNPTQWHMLQRFWIADRNTVVSQ</sequence>
<dbReference type="PANTHER" id="PTHR30606:SF10">
    <property type="entry name" value="PHOSPHATIDYLINOSITOL MANNOSIDE ACYLTRANSFERASE"/>
    <property type="match status" value="1"/>
</dbReference>
<evidence type="ECO:0000256" key="3">
    <source>
        <dbReference type="ARBA" id="ARBA00022519"/>
    </source>
</evidence>
<keyword evidence="2" id="KW-1003">Cell membrane</keyword>
<dbReference type="EC" id="2.3.1.-" evidence="7"/>
<keyword evidence="3" id="KW-0997">Cell inner membrane</keyword>
<dbReference type="AlphaFoldDB" id="A0A1J5PAX0"/>
<dbReference type="InterPro" id="IPR004960">
    <property type="entry name" value="LipA_acyltrans"/>
</dbReference>
<keyword evidence="6 7" id="KW-0012">Acyltransferase</keyword>
<evidence type="ECO:0000313" key="7">
    <source>
        <dbReference type="EMBL" id="OIQ68785.1"/>
    </source>
</evidence>
<evidence type="ECO:0000256" key="4">
    <source>
        <dbReference type="ARBA" id="ARBA00022679"/>
    </source>
</evidence>
<evidence type="ECO:0000256" key="6">
    <source>
        <dbReference type="ARBA" id="ARBA00023315"/>
    </source>
</evidence>
<protein>
    <submittedName>
        <fullName evidence="7">Phosphatidylinositol mannoside acyltransferase</fullName>
        <ecNumber evidence="7">2.3.1.-</ecNumber>
    </submittedName>
</protein>
<organism evidence="7">
    <name type="scientific">mine drainage metagenome</name>
    <dbReference type="NCBI Taxonomy" id="410659"/>
    <lineage>
        <taxon>unclassified sequences</taxon>
        <taxon>metagenomes</taxon>
        <taxon>ecological metagenomes</taxon>
    </lineage>
</organism>
<evidence type="ECO:0000256" key="5">
    <source>
        <dbReference type="ARBA" id="ARBA00023136"/>
    </source>
</evidence>
<keyword evidence="4 7" id="KW-0808">Transferase</keyword>
<evidence type="ECO:0000256" key="1">
    <source>
        <dbReference type="ARBA" id="ARBA00004533"/>
    </source>
</evidence>
<dbReference type="EMBL" id="MLJW01005108">
    <property type="protein sequence ID" value="OIQ68785.1"/>
    <property type="molecule type" value="Genomic_DNA"/>
</dbReference>
<gene>
    <name evidence="7" type="ORF">GALL_496200</name>
</gene>
<reference evidence="7" key="1">
    <citation type="submission" date="2016-10" db="EMBL/GenBank/DDBJ databases">
        <title>Sequence of Gallionella enrichment culture.</title>
        <authorList>
            <person name="Poehlein A."/>
            <person name="Muehling M."/>
            <person name="Daniel R."/>
        </authorList>
    </citation>
    <scope>NUCLEOTIDE SEQUENCE</scope>
</reference>
<keyword evidence="5" id="KW-0472">Membrane</keyword>
<proteinExistence type="predicted"/>
<dbReference type="GO" id="GO:0005886">
    <property type="term" value="C:plasma membrane"/>
    <property type="evidence" value="ECO:0007669"/>
    <property type="project" value="UniProtKB-SubCell"/>
</dbReference>
<dbReference type="GO" id="GO:0008610">
    <property type="term" value="P:lipid biosynthetic process"/>
    <property type="evidence" value="ECO:0007669"/>
    <property type="project" value="UniProtKB-ARBA"/>
</dbReference>
<name>A0A1J5PAX0_9ZZZZ</name>
<accession>A0A1J5PAX0</accession>
<evidence type="ECO:0000256" key="2">
    <source>
        <dbReference type="ARBA" id="ARBA00022475"/>
    </source>
</evidence>
<comment type="subcellular location">
    <subcellularLocation>
        <location evidence="1">Cell inner membrane</location>
    </subcellularLocation>
</comment>